<dbReference type="Proteomes" id="UP000315385">
    <property type="component" value="Unassembled WGS sequence"/>
</dbReference>
<dbReference type="Pfam" id="PF26224">
    <property type="entry name" value="DUF8050"/>
    <property type="match status" value="1"/>
</dbReference>
<dbReference type="NCBIfam" id="TIGR04206">
    <property type="entry name" value="near_ArtA"/>
    <property type="match status" value="1"/>
</dbReference>
<name>A0A544QRI9_9EURY</name>
<dbReference type="OrthoDB" id="214467at2157"/>
<feature type="domain" description="DUF8050" evidence="2">
    <location>
        <begin position="8"/>
        <end position="146"/>
    </location>
</feature>
<keyword evidence="4" id="KW-1185">Reference proteome</keyword>
<evidence type="ECO:0000256" key="1">
    <source>
        <dbReference type="SAM" id="Phobius"/>
    </source>
</evidence>
<keyword evidence="1" id="KW-1133">Transmembrane helix</keyword>
<protein>
    <submittedName>
        <fullName evidence="3">TIGR04206 family protein</fullName>
    </submittedName>
</protein>
<dbReference type="EMBL" id="SESI01000001">
    <property type="protein sequence ID" value="TQQ82051.1"/>
    <property type="molecule type" value="Genomic_DNA"/>
</dbReference>
<evidence type="ECO:0000313" key="3">
    <source>
        <dbReference type="EMBL" id="TQQ82051.1"/>
    </source>
</evidence>
<keyword evidence="1" id="KW-0472">Membrane</keyword>
<accession>A0A544QRI9</accession>
<evidence type="ECO:0000313" key="4">
    <source>
        <dbReference type="Proteomes" id="UP000315385"/>
    </source>
</evidence>
<feature type="transmembrane region" description="Helical" evidence="1">
    <location>
        <begin position="99"/>
        <end position="118"/>
    </location>
</feature>
<sequence length="158" mass="16699">MDGMNRSPPAAVAALLALAFVPWVVQFNAPGDLTAVMSWGLLNTNPWHALPLPSYFGETQGLETLPWSLQVWPLGFGFYCGALLSAASGVVFEWEDVRVTVGLLALSAVTSVIVWWGLLGRGAAGTIPVGVVAMAMVGWWFYYPVLGSIGAPPAPPGE</sequence>
<feature type="transmembrane region" description="Helical" evidence="1">
    <location>
        <begin position="71"/>
        <end position="92"/>
    </location>
</feature>
<dbReference type="InterPro" id="IPR026436">
    <property type="entry name" value="CHP04206"/>
</dbReference>
<gene>
    <name evidence="3" type="ORF">EWF95_03675</name>
</gene>
<dbReference type="RefSeq" id="WP_142442703.1">
    <property type="nucleotide sequence ID" value="NZ_SESI01000001.1"/>
</dbReference>
<feature type="transmembrane region" description="Helical" evidence="1">
    <location>
        <begin position="124"/>
        <end position="143"/>
    </location>
</feature>
<organism evidence="3 4">
    <name type="scientific">Halonotius roseus</name>
    <dbReference type="NCBI Taxonomy" id="2511997"/>
    <lineage>
        <taxon>Archaea</taxon>
        <taxon>Methanobacteriati</taxon>
        <taxon>Methanobacteriota</taxon>
        <taxon>Stenosarchaea group</taxon>
        <taxon>Halobacteria</taxon>
        <taxon>Halobacteriales</taxon>
        <taxon>Haloferacaceae</taxon>
        <taxon>Halonotius</taxon>
    </lineage>
</organism>
<dbReference type="AlphaFoldDB" id="A0A544QRI9"/>
<dbReference type="InterPro" id="IPR058363">
    <property type="entry name" value="DUF8050"/>
</dbReference>
<keyword evidence="1" id="KW-0812">Transmembrane</keyword>
<reference evidence="3 4" key="1">
    <citation type="submission" date="2019-02" db="EMBL/GenBank/DDBJ databases">
        <title>Halonotius sp. a new haloqrchaeon isolated from saline water.</title>
        <authorList>
            <person name="Duran-Viseras A."/>
            <person name="Sanchez-Porro C."/>
            <person name="Ventosa A."/>
        </authorList>
    </citation>
    <scope>NUCLEOTIDE SEQUENCE [LARGE SCALE GENOMIC DNA]</scope>
    <source>
        <strain evidence="3 4">F9-27</strain>
    </source>
</reference>
<comment type="caution">
    <text evidence="3">The sequence shown here is derived from an EMBL/GenBank/DDBJ whole genome shotgun (WGS) entry which is preliminary data.</text>
</comment>
<evidence type="ECO:0000259" key="2">
    <source>
        <dbReference type="Pfam" id="PF26224"/>
    </source>
</evidence>
<proteinExistence type="predicted"/>